<accession>A0A9P7IZF6</accession>
<evidence type="ECO:0000259" key="1">
    <source>
        <dbReference type="Pfam" id="PF20231"/>
    </source>
</evidence>
<name>A0A9P7IZF6_9AGAM</name>
<dbReference type="OrthoDB" id="4743193at2759"/>
<keyword evidence="3" id="KW-1185">Reference proteome</keyword>
<dbReference type="InterPro" id="IPR046496">
    <property type="entry name" value="DUF6589"/>
</dbReference>
<dbReference type="Proteomes" id="UP000719766">
    <property type="component" value="Unassembled WGS sequence"/>
</dbReference>
<protein>
    <recommendedName>
        <fullName evidence="1">DUF6589 domain-containing protein</fullName>
    </recommendedName>
</protein>
<dbReference type="AlphaFoldDB" id="A0A9P7IZF6"/>
<evidence type="ECO:0000313" key="3">
    <source>
        <dbReference type="Proteomes" id="UP000719766"/>
    </source>
</evidence>
<organism evidence="2 3">
    <name type="scientific">Suillus plorans</name>
    <dbReference type="NCBI Taxonomy" id="116603"/>
    <lineage>
        <taxon>Eukaryota</taxon>
        <taxon>Fungi</taxon>
        <taxon>Dikarya</taxon>
        <taxon>Basidiomycota</taxon>
        <taxon>Agaricomycotina</taxon>
        <taxon>Agaricomycetes</taxon>
        <taxon>Agaricomycetidae</taxon>
        <taxon>Boletales</taxon>
        <taxon>Suillineae</taxon>
        <taxon>Suillaceae</taxon>
        <taxon>Suillus</taxon>
    </lineage>
</organism>
<comment type="caution">
    <text evidence="2">The sequence shown here is derived from an EMBL/GenBank/DDBJ whole genome shotgun (WGS) entry which is preliminary data.</text>
</comment>
<dbReference type="RefSeq" id="XP_041163047.1">
    <property type="nucleotide sequence ID" value="XM_041304952.1"/>
</dbReference>
<dbReference type="EMBL" id="JABBWE010000014">
    <property type="protein sequence ID" value="KAG1798236.1"/>
    <property type="molecule type" value="Genomic_DNA"/>
</dbReference>
<proteinExistence type="predicted"/>
<evidence type="ECO:0000313" key="2">
    <source>
        <dbReference type="EMBL" id="KAG1798236.1"/>
    </source>
</evidence>
<sequence>MSEAIVNKYVATTDKLGDLRTRPVSERDKQFENQCLRNRDQLLYIDLCQAMNAGDIGRVEASFLPWIYIFCATGKHKYAAQINKFSMNLRSVYPQDLCRIIRLNLLCNPTGKPNAFRAVDWLVERNNLYTKVFRNCHVIMENAFYLKNRTIRHTHPDMAATIEKLRSHIQSTSSYMISQNRSAKRVIEDQIAVGMKLIQQKKVSLTMSSEDRYEAEAEDFNN</sequence>
<reference evidence="2" key="1">
    <citation type="journal article" date="2020" name="New Phytol.">
        <title>Comparative genomics reveals dynamic genome evolution in host specialist ectomycorrhizal fungi.</title>
        <authorList>
            <person name="Lofgren L.A."/>
            <person name="Nguyen N.H."/>
            <person name="Vilgalys R."/>
            <person name="Ruytinx J."/>
            <person name="Liao H.L."/>
            <person name="Branco S."/>
            <person name="Kuo A."/>
            <person name="LaButti K."/>
            <person name="Lipzen A."/>
            <person name="Andreopoulos W."/>
            <person name="Pangilinan J."/>
            <person name="Riley R."/>
            <person name="Hundley H."/>
            <person name="Na H."/>
            <person name="Barry K."/>
            <person name="Grigoriev I.V."/>
            <person name="Stajich J.E."/>
            <person name="Kennedy P.G."/>
        </authorList>
    </citation>
    <scope>NUCLEOTIDE SEQUENCE</scope>
    <source>
        <strain evidence="2">S12</strain>
    </source>
</reference>
<dbReference type="GeneID" id="64598716"/>
<feature type="domain" description="DUF6589" evidence="1">
    <location>
        <begin position="2"/>
        <end position="138"/>
    </location>
</feature>
<gene>
    <name evidence="2" type="ORF">HD556DRAFT_1430950</name>
</gene>
<dbReference type="Pfam" id="PF20231">
    <property type="entry name" value="DUF6589"/>
    <property type="match status" value="1"/>
</dbReference>